<dbReference type="Pfam" id="PF02146">
    <property type="entry name" value="SIR2"/>
    <property type="match status" value="1"/>
</dbReference>
<evidence type="ECO:0000256" key="4">
    <source>
        <dbReference type="ARBA" id="ARBA00022946"/>
    </source>
</evidence>
<dbReference type="RefSeq" id="XP_021872581.1">
    <property type="nucleotide sequence ID" value="XM_022013279.1"/>
</dbReference>
<evidence type="ECO:0000313" key="10">
    <source>
        <dbReference type="EMBL" id="ORX38659.1"/>
    </source>
</evidence>
<feature type="binding site" evidence="7">
    <location>
        <position position="227"/>
    </location>
    <ligand>
        <name>Zn(2+)</name>
        <dbReference type="ChEBI" id="CHEBI:29105"/>
    </ligand>
</feature>
<dbReference type="GO" id="GO:0000122">
    <property type="term" value="P:negative regulation of transcription by RNA polymerase II"/>
    <property type="evidence" value="ECO:0007669"/>
    <property type="project" value="TreeGrafter"/>
</dbReference>
<dbReference type="InParanoid" id="A0A1Y1UKY6"/>
<dbReference type="SUPFAM" id="SSF52467">
    <property type="entry name" value="DHS-like NAD/FAD-binding domain"/>
    <property type="match status" value="1"/>
</dbReference>
<reference evidence="10 11" key="1">
    <citation type="submission" date="2017-03" db="EMBL/GenBank/DDBJ databases">
        <title>Widespread Adenine N6-methylation of Active Genes in Fungi.</title>
        <authorList>
            <consortium name="DOE Joint Genome Institute"/>
            <person name="Mondo S.J."/>
            <person name="Dannebaum R.O."/>
            <person name="Kuo R.C."/>
            <person name="Louie K.B."/>
            <person name="Bewick A.J."/>
            <person name="Labutti K."/>
            <person name="Haridas S."/>
            <person name="Kuo A."/>
            <person name="Salamov A."/>
            <person name="Ahrendt S.R."/>
            <person name="Lau R."/>
            <person name="Bowen B.P."/>
            <person name="Lipzen A."/>
            <person name="Sullivan W."/>
            <person name="Andreopoulos W.B."/>
            <person name="Clum A."/>
            <person name="Lindquist E."/>
            <person name="Daum C."/>
            <person name="Northen T.R."/>
            <person name="Ramamoorthy G."/>
            <person name="Schmitz R.J."/>
            <person name="Gryganskyi A."/>
            <person name="Culley D."/>
            <person name="Magnuson J."/>
            <person name="James T.Y."/>
            <person name="O'Malley M.A."/>
            <person name="Stajich J.E."/>
            <person name="Spatafora J.W."/>
            <person name="Visel A."/>
            <person name="Grigoriev I.V."/>
        </authorList>
    </citation>
    <scope>NUCLEOTIDE SEQUENCE [LARGE SCALE GENOMIC DNA]</scope>
    <source>
        <strain evidence="10 11">NRRL Y-17943</strain>
    </source>
</reference>
<dbReference type="GO" id="GO:0031934">
    <property type="term" value="C:mating-type region heterochromatin"/>
    <property type="evidence" value="ECO:0007669"/>
    <property type="project" value="TreeGrafter"/>
</dbReference>
<evidence type="ECO:0000256" key="8">
    <source>
        <dbReference type="SAM" id="MobiDB-lite"/>
    </source>
</evidence>
<evidence type="ECO:0000256" key="2">
    <source>
        <dbReference type="ARBA" id="ARBA00006924"/>
    </source>
</evidence>
<proteinExistence type="inferred from homology"/>
<keyword evidence="6" id="KW-0496">Mitochondrion</keyword>
<evidence type="ECO:0000256" key="3">
    <source>
        <dbReference type="ARBA" id="ARBA00022679"/>
    </source>
</evidence>
<dbReference type="GeneID" id="33555087"/>
<dbReference type="GO" id="GO:0046872">
    <property type="term" value="F:metal ion binding"/>
    <property type="evidence" value="ECO:0007669"/>
    <property type="project" value="UniProtKB-KW"/>
</dbReference>
<gene>
    <name evidence="10" type="ORF">BD324DRAFT_577782</name>
</gene>
<feature type="region of interest" description="Disordered" evidence="8">
    <location>
        <begin position="163"/>
        <end position="208"/>
    </location>
</feature>
<dbReference type="InterPro" id="IPR029035">
    <property type="entry name" value="DHS-like_NAD/FAD-binding_dom"/>
</dbReference>
<feature type="domain" description="Deacetylase sirtuin-type" evidence="9">
    <location>
        <begin position="33"/>
        <end position="398"/>
    </location>
</feature>
<evidence type="ECO:0000313" key="11">
    <source>
        <dbReference type="Proteomes" id="UP000193218"/>
    </source>
</evidence>
<evidence type="ECO:0000256" key="5">
    <source>
        <dbReference type="ARBA" id="ARBA00023027"/>
    </source>
</evidence>
<dbReference type="InterPro" id="IPR026590">
    <property type="entry name" value="Ssirtuin_cat_dom"/>
</dbReference>
<feature type="region of interest" description="Disordered" evidence="8">
    <location>
        <begin position="9"/>
        <end position="34"/>
    </location>
</feature>
<dbReference type="PANTHER" id="PTHR11085:SF15">
    <property type="entry name" value="NAD-DEPENDENT HISTONE DEACETYLASE HST4"/>
    <property type="match status" value="1"/>
</dbReference>
<feature type="compositionally biased region" description="Pro residues" evidence="8">
    <location>
        <begin position="182"/>
        <end position="194"/>
    </location>
</feature>
<dbReference type="InterPro" id="IPR003000">
    <property type="entry name" value="Sirtuin"/>
</dbReference>
<name>A0A1Y1UKY6_9TREE</name>
<dbReference type="Gene3D" id="3.30.1600.10">
    <property type="entry name" value="SIR2/SIRT2 'Small Domain"/>
    <property type="match status" value="1"/>
</dbReference>
<feature type="active site" description="Proton acceptor" evidence="7">
    <location>
        <position position="219"/>
    </location>
</feature>
<feature type="region of interest" description="Disordered" evidence="8">
    <location>
        <begin position="394"/>
        <end position="470"/>
    </location>
</feature>
<protein>
    <submittedName>
        <fullName evidence="10">DHS-like NAD/FAD-binding domain-containing protein</fullName>
    </submittedName>
</protein>
<feature type="compositionally biased region" description="Low complexity" evidence="8">
    <location>
        <begin position="399"/>
        <end position="409"/>
    </location>
</feature>
<dbReference type="OrthoDB" id="2919105at2759"/>
<keyword evidence="3" id="KW-0808">Transferase</keyword>
<dbReference type="GO" id="GO:0031508">
    <property type="term" value="P:pericentric heterochromatin formation"/>
    <property type="evidence" value="ECO:0007669"/>
    <property type="project" value="TreeGrafter"/>
</dbReference>
<dbReference type="GO" id="GO:0017136">
    <property type="term" value="F:histone deacetylase activity, NAD-dependent"/>
    <property type="evidence" value="ECO:0007669"/>
    <property type="project" value="TreeGrafter"/>
</dbReference>
<accession>A0A1Y1UKY6</accession>
<feature type="binding site" evidence="7">
    <location>
        <position position="252"/>
    </location>
    <ligand>
        <name>Zn(2+)</name>
        <dbReference type="ChEBI" id="CHEBI:29105"/>
    </ligand>
</feature>
<evidence type="ECO:0000256" key="1">
    <source>
        <dbReference type="ARBA" id="ARBA00004173"/>
    </source>
</evidence>
<dbReference type="GO" id="GO:0005739">
    <property type="term" value="C:mitochondrion"/>
    <property type="evidence" value="ECO:0007669"/>
    <property type="project" value="UniProtKB-SubCell"/>
</dbReference>
<dbReference type="InterPro" id="IPR050134">
    <property type="entry name" value="NAD-dep_sirtuin_deacylases"/>
</dbReference>
<organism evidence="10 11">
    <name type="scientific">Kockovaella imperatae</name>
    <dbReference type="NCBI Taxonomy" id="4999"/>
    <lineage>
        <taxon>Eukaryota</taxon>
        <taxon>Fungi</taxon>
        <taxon>Dikarya</taxon>
        <taxon>Basidiomycota</taxon>
        <taxon>Agaricomycotina</taxon>
        <taxon>Tremellomycetes</taxon>
        <taxon>Tremellales</taxon>
        <taxon>Cuniculitremaceae</taxon>
        <taxon>Kockovaella</taxon>
    </lineage>
</organism>
<keyword evidence="7" id="KW-0862">Zinc</keyword>
<dbReference type="GO" id="GO:1990414">
    <property type="term" value="P:replication-born double-strand break repair via sister chromatid exchange"/>
    <property type="evidence" value="ECO:0007669"/>
    <property type="project" value="TreeGrafter"/>
</dbReference>
<evidence type="ECO:0000256" key="7">
    <source>
        <dbReference type="PROSITE-ProRule" id="PRU00236"/>
    </source>
</evidence>
<dbReference type="PANTHER" id="PTHR11085">
    <property type="entry name" value="NAD-DEPENDENT PROTEIN DEACYLASE SIRTUIN-5, MITOCHONDRIAL-RELATED"/>
    <property type="match status" value="1"/>
</dbReference>
<feature type="binding site" evidence="7">
    <location>
        <position position="249"/>
    </location>
    <ligand>
        <name>Zn(2+)</name>
        <dbReference type="ChEBI" id="CHEBI:29105"/>
    </ligand>
</feature>
<evidence type="ECO:0000259" key="9">
    <source>
        <dbReference type="PROSITE" id="PS50305"/>
    </source>
</evidence>
<evidence type="ECO:0000256" key="6">
    <source>
        <dbReference type="ARBA" id="ARBA00023128"/>
    </source>
</evidence>
<feature type="binding site" evidence="7">
    <location>
        <position position="230"/>
    </location>
    <ligand>
        <name>Zn(2+)</name>
        <dbReference type="ChEBI" id="CHEBI:29105"/>
    </ligand>
</feature>
<keyword evidence="7" id="KW-0479">Metal-binding</keyword>
<dbReference type="EMBL" id="NBSH01000004">
    <property type="protein sequence ID" value="ORX38659.1"/>
    <property type="molecule type" value="Genomic_DNA"/>
</dbReference>
<comment type="caution">
    <text evidence="10">The sequence shown here is derived from an EMBL/GenBank/DDBJ whole genome shotgun (WGS) entry which is preliminary data.</text>
</comment>
<dbReference type="Gene3D" id="3.40.50.1220">
    <property type="entry name" value="TPP-binding domain"/>
    <property type="match status" value="2"/>
</dbReference>
<comment type="similarity">
    <text evidence="2">Belongs to the sirtuin family. Class I subfamily.</text>
</comment>
<keyword evidence="4" id="KW-0809">Transit peptide</keyword>
<keyword evidence="11" id="KW-1185">Reference proteome</keyword>
<dbReference type="Proteomes" id="UP000193218">
    <property type="component" value="Unassembled WGS sequence"/>
</dbReference>
<dbReference type="AlphaFoldDB" id="A0A1Y1UKY6"/>
<dbReference type="STRING" id="4999.A0A1Y1UKY6"/>
<sequence length="482" mass="52501">MTVLIHLDPSNTDEVNLSSSVPGSSRSTFGTLSPHPTSVMQQVVQKMRNSKRIVVICGAGVSTAASIPDFRSSSGLFHRSKGKNTQHTLKDLFHVKCLSASSESLLPHHHALMTELASLSLSTQPTGFHRYLKALDDEGRLLRVYTQNIDLLEAKAGLELGIPELPRSSPRKARVKPNLTPASPPISPSRPPSTTPEEDSPSFTQHASVSRPYRAIPLHGTLSSLHCPVCSTSVPLYDYLPLPTGPIPCPACEDASSIRTALAERPRKSGSLRPSVVLYGEEHPEGEKIGQVVERDLKGTGSKVAREGRVDFLLVCGTSLSILGVKRIVKEMAKSLQSRPGTEIKTVFVNDEPPKPTAAEWEDVFDVFVRGDVQDFVTKYVANLAYVIDPVTPKKRKTAPATPKSLSSAKSKKSKSAQDSSSDFTTPVKKLPSEWLPTPRLTPPKASEHRTSFEGFLTSLSEDGSEVETDNPFLDIRQHLRV</sequence>
<dbReference type="GO" id="GO:0006282">
    <property type="term" value="P:regulation of DNA repair"/>
    <property type="evidence" value="ECO:0007669"/>
    <property type="project" value="TreeGrafter"/>
</dbReference>
<dbReference type="InterPro" id="IPR026591">
    <property type="entry name" value="Sirtuin_cat_small_dom_sf"/>
</dbReference>
<comment type="subcellular location">
    <subcellularLocation>
        <location evidence="1">Mitochondrion</location>
    </subcellularLocation>
</comment>
<dbReference type="GO" id="GO:0005634">
    <property type="term" value="C:nucleus"/>
    <property type="evidence" value="ECO:0007669"/>
    <property type="project" value="TreeGrafter"/>
</dbReference>
<keyword evidence="5" id="KW-0520">NAD</keyword>
<dbReference type="GO" id="GO:0070403">
    <property type="term" value="F:NAD+ binding"/>
    <property type="evidence" value="ECO:0007669"/>
    <property type="project" value="InterPro"/>
</dbReference>
<dbReference type="PROSITE" id="PS50305">
    <property type="entry name" value="SIRTUIN"/>
    <property type="match status" value="1"/>
</dbReference>